<dbReference type="PANTHER" id="PTHR42647:SF71">
    <property type="entry name" value="E3 UBIQUITIN-PROTEIN LIGASE BOI"/>
    <property type="match status" value="1"/>
</dbReference>
<sequence length="200" mass="22601">MDFGAQDFSLVWFDDGFFTQQLPDPDAASFSLSSEIPIQNHVEMDHYLQLQSSRLRRAIVEEEARQRAITMQRYESRANALLLHKDQQIAAARDRTRELQRFLKAAEMEAAAWERAAREREAAAAELSKQLMEAESFCSSSSSTSAKTILVQNCKVCHAGQSSVVLFPCRHICCCRSCEPLLDHCPLCQALKEATLQVFL</sequence>
<keyword evidence="5" id="KW-0175">Coiled coil</keyword>
<dbReference type="PANTHER" id="PTHR42647">
    <property type="entry name" value="SBP (S-RIBONUCLEASE BINDING PROTEIN) FAMILY PROTEIN"/>
    <property type="match status" value="1"/>
</dbReference>
<dbReference type="GO" id="GO:0061630">
    <property type="term" value="F:ubiquitin protein ligase activity"/>
    <property type="evidence" value="ECO:0007669"/>
    <property type="project" value="UniProtKB-EC"/>
</dbReference>
<organism evidence="7 8">
    <name type="scientific">Salvia divinorum</name>
    <name type="common">Maria pastora</name>
    <name type="synonym">Diviner's sage</name>
    <dbReference type="NCBI Taxonomy" id="28513"/>
    <lineage>
        <taxon>Eukaryota</taxon>
        <taxon>Viridiplantae</taxon>
        <taxon>Streptophyta</taxon>
        <taxon>Embryophyta</taxon>
        <taxon>Tracheophyta</taxon>
        <taxon>Spermatophyta</taxon>
        <taxon>Magnoliopsida</taxon>
        <taxon>eudicotyledons</taxon>
        <taxon>Gunneridae</taxon>
        <taxon>Pentapetalae</taxon>
        <taxon>asterids</taxon>
        <taxon>lamiids</taxon>
        <taxon>Lamiales</taxon>
        <taxon>Lamiaceae</taxon>
        <taxon>Nepetoideae</taxon>
        <taxon>Mentheae</taxon>
        <taxon>Salviinae</taxon>
        <taxon>Salvia</taxon>
        <taxon>Salvia subgen. Calosphace</taxon>
    </lineage>
</organism>
<protein>
    <submittedName>
        <fullName evidence="7">RING-type E3 ubiquitin transferase</fullName>
        <ecNumber evidence="7">2.3.2.27</ecNumber>
    </submittedName>
</protein>
<feature type="coiled-coil region" evidence="5">
    <location>
        <begin position="89"/>
        <end position="130"/>
    </location>
</feature>
<dbReference type="EC" id="2.3.2.27" evidence="7"/>
<evidence type="ECO:0000313" key="7">
    <source>
        <dbReference type="EMBL" id="KAL1533358.1"/>
    </source>
</evidence>
<keyword evidence="8" id="KW-1185">Reference proteome</keyword>
<evidence type="ECO:0000256" key="3">
    <source>
        <dbReference type="ARBA" id="ARBA00022833"/>
    </source>
</evidence>
<evidence type="ECO:0000256" key="4">
    <source>
        <dbReference type="PROSITE-ProRule" id="PRU00175"/>
    </source>
</evidence>
<dbReference type="EMBL" id="JBEAFC010000014">
    <property type="protein sequence ID" value="KAL1533358.1"/>
    <property type="molecule type" value="Genomic_DNA"/>
</dbReference>
<dbReference type="GO" id="GO:0008270">
    <property type="term" value="F:zinc ion binding"/>
    <property type="evidence" value="ECO:0007669"/>
    <property type="project" value="UniProtKB-KW"/>
</dbReference>
<dbReference type="AlphaFoldDB" id="A0ABD1FRM1"/>
<keyword evidence="7" id="KW-0808">Transferase</keyword>
<evidence type="ECO:0000256" key="2">
    <source>
        <dbReference type="ARBA" id="ARBA00022771"/>
    </source>
</evidence>
<reference evidence="7 8" key="1">
    <citation type="submission" date="2024-06" db="EMBL/GenBank/DDBJ databases">
        <title>A chromosome level genome sequence of Diviner's sage (Salvia divinorum).</title>
        <authorList>
            <person name="Ford S.A."/>
            <person name="Ro D.-K."/>
            <person name="Ness R.W."/>
            <person name="Phillips M.A."/>
        </authorList>
    </citation>
    <scope>NUCLEOTIDE SEQUENCE [LARGE SCALE GENOMIC DNA]</scope>
    <source>
        <strain evidence="7">SAF-2024a</strain>
        <tissue evidence="7">Leaf</tissue>
    </source>
</reference>
<keyword evidence="2 4" id="KW-0863">Zinc-finger</keyword>
<evidence type="ECO:0000313" key="8">
    <source>
        <dbReference type="Proteomes" id="UP001567538"/>
    </source>
</evidence>
<comment type="caution">
    <text evidence="7">The sequence shown here is derived from an EMBL/GenBank/DDBJ whole genome shotgun (WGS) entry which is preliminary data.</text>
</comment>
<gene>
    <name evidence="7" type="ORF">AAHA92_33251</name>
</gene>
<dbReference type="InterPro" id="IPR013083">
    <property type="entry name" value="Znf_RING/FYVE/PHD"/>
</dbReference>
<dbReference type="Pfam" id="PF13920">
    <property type="entry name" value="zf-C3HC4_3"/>
    <property type="match status" value="1"/>
</dbReference>
<dbReference type="Proteomes" id="UP001567538">
    <property type="component" value="Unassembled WGS sequence"/>
</dbReference>
<keyword evidence="1" id="KW-0479">Metal-binding</keyword>
<keyword evidence="7" id="KW-0012">Acyltransferase</keyword>
<name>A0ABD1FRM1_SALDI</name>
<dbReference type="Gene3D" id="3.30.40.10">
    <property type="entry name" value="Zinc/RING finger domain, C3HC4 (zinc finger)"/>
    <property type="match status" value="1"/>
</dbReference>
<feature type="domain" description="RING-type" evidence="6">
    <location>
        <begin position="154"/>
        <end position="189"/>
    </location>
</feature>
<evidence type="ECO:0000256" key="1">
    <source>
        <dbReference type="ARBA" id="ARBA00022723"/>
    </source>
</evidence>
<dbReference type="PIRSF" id="PIRSF036836">
    <property type="entry name" value="RNase_bind_SBP1"/>
    <property type="match status" value="1"/>
</dbReference>
<keyword evidence="3" id="KW-0862">Zinc</keyword>
<dbReference type="InterPro" id="IPR001841">
    <property type="entry name" value="Znf_RING"/>
</dbReference>
<dbReference type="PROSITE" id="PS50089">
    <property type="entry name" value="ZF_RING_2"/>
    <property type="match status" value="1"/>
</dbReference>
<evidence type="ECO:0000259" key="6">
    <source>
        <dbReference type="PROSITE" id="PS50089"/>
    </source>
</evidence>
<accession>A0ABD1FRM1</accession>
<evidence type="ECO:0000256" key="5">
    <source>
        <dbReference type="SAM" id="Coils"/>
    </source>
</evidence>
<proteinExistence type="predicted"/>